<dbReference type="AlphaFoldDB" id="A0A840VMK4"/>
<feature type="transmembrane region" description="Helical" evidence="1">
    <location>
        <begin position="12"/>
        <end position="29"/>
    </location>
</feature>
<keyword evidence="1" id="KW-0472">Membrane</keyword>
<organism evidence="2 3">
    <name type="scientific">Micromonospora parathelypteridis</name>
    <dbReference type="NCBI Taxonomy" id="1839617"/>
    <lineage>
        <taxon>Bacteria</taxon>
        <taxon>Bacillati</taxon>
        <taxon>Actinomycetota</taxon>
        <taxon>Actinomycetes</taxon>
        <taxon>Micromonosporales</taxon>
        <taxon>Micromonosporaceae</taxon>
        <taxon>Micromonospora</taxon>
    </lineage>
</organism>
<keyword evidence="1" id="KW-0812">Transmembrane</keyword>
<name>A0A840VMK4_9ACTN</name>
<evidence type="ECO:0000256" key="1">
    <source>
        <dbReference type="SAM" id="Phobius"/>
    </source>
</evidence>
<comment type="caution">
    <text evidence="2">The sequence shown here is derived from an EMBL/GenBank/DDBJ whole genome shotgun (WGS) entry which is preliminary data.</text>
</comment>
<keyword evidence="1" id="KW-1133">Transmembrane helix</keyword>
<gene>
    <name evidence="2" type="ORF">HNR20_002462</name>
</gene>
<reference evidence="2 3" key="1">
    <citation type="submission" date="2020-08" db="EMBL/GenBank/DDBJ databases">
        <title>Sequencing the genomes of 1000 actinobacteria strains.</title>
        <authorList>
            <person name="Klenk H.-P."/>
        </authorList>
    </citation>
    <scope>NUCLEOTIDE SEQUENCE [LARGE SCALE GENOMIC DNA]</scope>
    <source>
        <strain evidence="2 3">DSM 103125</strain>
    </source>
</reference>
<accession>A0A840VMK4</accession>
<evidence type="ECO:0000313" key="2">
    <source>
        <dbReference type="EMBL" id="MBB5477957.1"/>
    </source>
</evidence>
<evidence type="ECO:0000313" key="3">
    <source>
        <dbReference type="Proteomes" id="UP000586947"/>
    </source>
</evidence>
<protein>
    <submittedName>
        <fullName evidence="2">Uncharacterized protein</fullName>
    </submittedName>
</protein>
<dbReference type="Proteomes" id="UP000586947">
    <property type="component" value="Unassembled WGS sequence"/>
</dbReference>
<dbReference type="EMBL" id="JACHDP010000001">
    <property type="protein sequence ID" value="MBB5477957.1"/>
    <property type="molecule type" value="Genomic_DNA"/>
</dbReference>
<keyword evidence="3" id="KW-1185">Reference proteome</keyword>
<dbReference type="RefSeq" id="WP_184179265.1">
    <property type="nucleotide sequence ID" value="NZ_BMNF01000002.1"/>
</dbReference>
<sequence length="201" mass="20802">MDPTADDRLRSAVLVGVAVGALAVGGWWWRAAAPTPAASSARPPAATPIVEPTVSSALERVLASSGPDASVTLRVNPETGEVIEFERRPTSLTLGTGDAPGDLPDLEETIWRQQGEIVPGQDVTRQSTDDGARYLLQYRCTRPGTLMVTSTGAEIAGPSHIDCDGTMAAAEVLPAGGPIRVTLSAVGDQPIDAEAQLVAVP</sequence>
<proteinExistence type="predicted"/>